<dbReference type="CDD" id="cd01026">
    <property type="entry name" value="TOPRIM_OLD"/>
    <property type="match status" value="1"/>
</dbReference>
<keyword evidence="2" id="KW-0540">Nuclease</keyword>
<organism evidence="2 3">
    <name type="scientific">Pantoea eucrina</name>
    <dbReference type="NCBI Taxonomy" id="472693"/>
    <lineage>
        <taxon>Bacteria</taxon>
        <taxon>Pseudomonadati</taxon>
        <taxon>Pseudomonadota</taxon>
        <taxon>Gammaproteobacteria</taxon>
        <taxon>Enterobacterales</taxon>
        <taxon>Erwiniaceae</taxon>
        <taxon>Pantoea</taxon>
    </lineage>
</organism>
<gene>
    <name evidence="2" type="ORF">JJB79_03905</name>
</gene>
<dbReference type="GO" id="GO:0004519">
    <property type="term" value="F:endonuclease activity"/>
    <property type="evidence" value="ECO:0007669"/>
    <property type="project" value="UniProtKB-KW"/>
</dbReference>
<evidence type="ECO:0000313" key="3">
    <source>
        <dbReference type="Proteomes" id="UP000809137"/>
    </source>
</evidence>
<dbReference type="RefSeq" id="WP_203025475.1">
    <property type="nucleotide sequence ID" value="NZ_JAFCXS010000001.1"/>
</dbReference>
<evidence type="ECO:0000259" key="1">
    <source>
        <dbReference type="Pfam" id="PF20469"/>
    </source>
</evidence>
<dbReference type="InterPro" id="IPR022602">
    <property type="entry name" value="DUF2813"/>
</dbReference>
<dbReference type="Gene3D" id="3.40.50.300">
    <property type="entry name" value="P-loop containing nucleotide triphosphate hydrolases"/>
    <property type="match status" value="1"/>
</dbReference>
<comment type="caution">
    <text evidence="2">The sequence shown here is derived from an EMBL/GenBank/DDBJ whole genome shotgun (WGS) entry which is preliminary data.</text>
</comment>
<dbReference type="PANTHER" id="PTHR32182">
    <property type="entry name" value="DNA REPLICATION AND REPAIR PROTEIN RECF"/>
    <property type="match status" value="1"/>
</dbReference>
<evidence type="ECO:0000313" key="2">
    <source>
        <dbReference type="EMBL" id="MBM0746569.1"/>
    </source>
</evidence>
<keyword evidence="2" id="KW-0255">Endonuclease</keyword>
<dbReference type="Pfam" id="PF20469">
    <property type="entry name" value="OLD-like_TOPRIM"/>
    <property type="match status" value="1"/>
</dbReference>
<protein>
    <submittedName>
        <fullName evidence="2">ATP-dependent endonuclease</fullName>
    </submittedName>
</protein>
<dbReference type="EMBL" id="JAFCXS010000001">
    <property type="protein sequence ID" value="MBM0746569.1"/>
    <property type="molecule type" value="Genomic_DNA"/>
</dbReference>
<sequence length="545" mass="60795">MILDHIDISGFRGINQLSLPLTMTNLLIGENAWGKSSLLDAFSLMLDPASAHATLSEEDFHFPAAAPAAPAARWRTLQIVIRFRAREAEAQNALLQPFWQHDEQGAYLRFSLRATCKADGVKSSWRFIDARNQLLAAESTAAAISWLRQHHPVLRLRDARFGQRHRTHEPGGEGRDPGLQALQSVLQQLNRAAGGRAVSDEVLLQGVQTMQQLMAHYFLVQQPGVSHPRMAPELRDGSAGWQALDALNRLLAGTNAEHRREVQLRLLALLPGSNALPDGAQPVLLVEDPETRLHPIMLSVTWNLLTLLPLQRLVTTNSGELVSQTPLENLCRLVREASRVAAWRIGEAGLSAEDHRRIAFHIRVNRPAALFARCWLLVEGETEVWIVNELARQQGDHFAAEGIRVIEFAQAGLKPLLKFARRMGIAWHVLTDGDEAGKKYAATTRSQLLDHEKEEVHLTQFPAADIEHFLYQHGFRAVYHQMAHLPLNIAMTPRRIITQAIHHSSKPELAIAVALAAGERGPQAIPPLFRELFNQIKMLAQRRAG</sequence>
<dbReference type="PANTHER" id="PTHR32182:SF19">
    <property type="entry name" value="HOMOLOGY WITH RECF PROTEIN"/>
    <property type="match status" value="1"/>
</dbReference>
<reference evidence="2 3" key="1">
    <citation type="submission" date="2021-01" db="EMBL/GenBank/DDBJ databases">
        <title>Complete genome sequence of Pantoea eucrina OB49, a heavy metal tolerant bacterium with PGPR potential isolated from wheat in Algeria.</title>
        <authorList>
            <person name="Lekired A."/>
            <person name="Ouzari I.H."/>
        </authorList>
    </citation>
    <scope>NUCLEOTIDE SEQUENCE [LARGE SCALE GENOMIC DNA]</scope>
    <source>
        <strain evidence="2 3">OB49</strain>
    </source>
</reference>
<name>A0ABS1Z2E8_9GAMM</name>
<feature type="domain" description="OLD protein-like TOPRIM" evidence="1">
    <location>
        <begin position="370"/>
        <end position="434"/>
    </location>
</feature>
<accession>A0ABS1Z2E8</accession>
<dbReference type="InterPro" id="IPR027417">
    <property type="entry name" value="P-loop_NTPase"/>
</dbReference>
<keyword evidence="3" id="KW-1185">Reference proteome</keyword>
<dbReference type="Pfam" id="PF11398">
    <property type="entry name" value="DUF2813"/>
    <property type="match status" value="1"/>
</dbReference>
<dbReference type="InterPro" id="IPR034139">
    <property type="entry name" value="TOPRIM_OLD"/>
</dbReference>
<keyword evidence="2" id="KW-0378">Hydrolase</keyword>
<dbReference type="SUPFAM" id="SSF52540">
    <property type="entry name" value="P-loop containing nucleoside triphosphate hydrolases"/>
    <property type="match status" value="1"/>
</dbReference>
<proteinExistence type="predicted"/>
<dbReference type="Proteomes" id="UP000809137">
    <property type="component" value="Unassembled WGS sequence"/>
</dbReference>